<sequence>MVDIVNQTDYNESPNGEDKLGQPMFRLGINIKDALLEAMILIGYREAAMALRYSKIVKNIDVGVSYFGGHSRTPELIIPDVGDPVWHVNFLLA</sequence>
<reference evidence="2" key="1">
    <citation type="submission" date="2018-05" db="EMBL/GenBank/DDBJ databases">
        <authorList>
            <person name="Cea G.-C."/>
            <person name="William W."/>
        </authorList>
    </citation>
    <scope>NUCLEOTIDE SEQUENCE [LARGE SCALE GENOMIC DNA]</scope>
    <source>
        <strain evidence="2">DB21MT 5</strain>
    </source>
</reference>
<dbReference type="Proteomes" id="UP000250163">
    <property type="component" value="Chromosome MORIYA"/>
</dbReference>
<name>A0A330LJ60_9GAMM</name>
<accession>A0A330LJ60</accession>
<keyword evidence="2" id="KW-1185">Reference proteome</keyword>
<evidence type="ECO:0000313" key="2">
    <source>
        <dbReference type="Proteomes" id="UP000250163"/>
    </source>
</evidence>
<dbReference type="AlphaFoldDB" id="A0A330LJ60"/>
<dbReference type="RefSeq" id="WP_232011469.1">
    <property type="nucleotide sequence ID" value="NZ_LS483250.1"/>
</dbReference>
<evidence type="ECO:0000313" key="1">
    <source>
        <dbReference type="EMBL" id="SQD76890.1"/>
    </source>
</evidence>
<dbReference type="EMBL" id="LS483250">
    <property type="protein sequence ID" value="SQD76890.1"/>
    <property type="molecule type" value="Genomic_DNA"/>
</dbReference>
<protein>
    <submittedName>
        <fullName evidence="1">Uncharacterized protein</fullName>
    </submittedName>
</protein>
<gene>
    <name evidence="1" type="ORF">MORIYA_0412</name>
</gene>
<proteinExistence type="predicted"/>
<organism evidence="1 2">
    <name type="scientific">Moritella yayanosii</name>
    <dbReference type="NCBI Taxonomy" id="69539"/>
    <lineage>
        <taxon>Bacteria</taxon>
        <taxon>Pseudomonadati</taxon>
        <taxon>Pseudomonadota</taxon>
        <taxon>Gammaproteobacteria</taxon>
        <taxon>Alteromonadales</taxon>
        <taxon>Moritellaceae</taxon>
        <taxon>Moritella</taxon>
    </lineage>
</organism>
<dbReference type="KEGG" id="mya:MORIYA_0412"/>